<keyword evidence="5" id="KW-1185">Reference proteome</keyword>
<evidence type="ECO:0000313" key="5">
    <source>
        <dbReference type="Proteomes" id="UP000599009"/>
    </source>
</evidence>
<evidence type="ECO:0000256" key="2">
    <source>
        <dbReference type="ARBA" id="ARBA00022803"/>
    </source>
</evidence>
<dbReference type="PANTHER" id="PTHR45586:SF1">
    <property type="entry name" value="LIPOPOLYSACCHARIDE ASSEMBLY PROTEIN B"/>
    <property type="match status" value="1"/>
</dbReference>
<sequence>MNSTPDTAILDARAALRRNDDLAAVAILDAALAVHAGNASVLALRGAAHARGSRFEAAIADFTAALGPRADNPALLFNRALALNACERAEDALADFTALLRIDPAATEASANAGVILQRLGRHGEAIPYLERARAAAPHDPRILRSLGNALHGSGRRDEGLALLAESERRAPADPAALTDHAVALLGAGHAEEARRRFAHALELDPRDQTALAGLYMAANDLGDAATVDLLMDHDRLLAGGGTGDAIDLDALREATLAHPALHWEPAGRSTRRGEQSAMLDLSPDSPFGAYGAFIERFVADRIRAVSADPVLHAHPWGRAAPRRWRLQSWATVLHAGGHQDPHIHPAGWLSGVLYVDAGNAEPGPSDGSLLFGHAPPGTMRSPPRGHVHAPRTGELVSFPSYFFHHTRPYRGTRPRISLAFDVMPLA</sequence>
<comment type="caution">
    <text evidence="4">The sequence shown here is derived from an EMBL/GenBank/DDBJ whole genome shotgun (WGS) entry which is preliminary data.</text>
</comment>
<dbReference type="Pfam" id="PF14559">
    <property type="entry name" value="TPR_19"/>
    <property type="match status" value="1"/>
</dbReference>
<dbReference type="Pfam" id="PF13759">
    <property type="entry name" value="2OG-FeII_Oxy_5"/>
    <property type="match status" value="1"/>
</dbReference>
<dbReference type="SMART" id="SM00028">
    <property type="entry name" value="TPR"/>
    <property type="match status" value="5"/>
</dbReference>
<dbReference type="Gene3D" id="1.25.40.10">
    <property type="entry name" value="Tetratricopeptide repeat domain"/>
    <property type="match status" value="1"/>
</dbReference>
<reference evidence="5" key="1">
    <citation type="journal article" date="2019" name="Int. J. Syst. Evol. Microbiol.">
        <title>The Global Catalogue of Microorganisms (GCM) 10K type strain sequencing project: providing services to taxonomists for standard genome sequencing and annotation.</title>
        <authorList>
            <consortium name="The Broad Institute Genomics Platform"/>
            <consortium name="The Broad Institute Genome Sequencing Center for Infectious Disease"/>
            <person name="Wu L."/>
            <person name="Ma J."/>
        </authorList>
    </citation>
    <scope>NUCLEOTIDE SEQUENCE [LARGE SCALE GENOMIC DNA]</scope>
    <source>
        <strain evidence="5">CGMCC 1.8985</strain>
    </source>
</reference>
<dbReference type="InterPro" id="IPR011990">
    <property type="entry name" value="TPR-like_helical_dom_sf"/>
</dbReference>
<dbReference type="PROSITE" id="PS50005">
    <property type="entry name" value="TPR"/>
    <property type="match status" value="1"/>
</dbReference>
<keyword evidence="2 3" id="KW-0802">TPR repeat</keyword>
<organism evidence="4 5">
    <name type="scientific">Luteimonas terricola</name>
    <dbReference type="NCBI Taxonomy" id="645597"/>
    <lineage>
        <taxon>Bacteria</taxon>
        <taxon>Pseudomonadati</taxon>
        <taxon>Pseudomonadota</taxon>
        <taxon>Gammaproteobacteria</taxon>
        <taxon>Lysobacterales</taxon>
        <taxon>Lysobacteraceae</taxon>
        <taxon>Luteimonas</taxon>
    </lineage>
</organism>
<name>A0ABQ2EHQ4_9GAMM</name>
<dbReference type="RefSeq" id="WP_132986467.1">
    <property type="nucleotide sequence ID" value="NZ_BMME01000001.1"/>
</dbReference>
<dbReference type="PANTHER" id="PTHR45586">
    <property type="entry name" value="TPR REPEAT-CONTAINING PROTEIN PA4667"/>
    <property type="match status" value="1"/>
</dbReference>
<feature type="repeat" description="TPR" evidence="3">
    <location>
        <begin position="175"/>
        <end position="208"/>
    </location>
</feature>
<accession>A0ABQ2EHQ4</accession>
<dbReference type="Proteomes" id="UP000599009">
    <property type="component" value="Unassembled WGS sequence"/>
</dbReference>
<dbReference type="InterPro" id="IPR019734">
    <property type="entry name" value="TPR_rpt"/>
</dbReference>
<evidence type="ECO:0000256" key="3">
    <source>
        <dbReference type="PROSITE-ProRule" id="PRU00339"/>
    </source>
</evidence>
<dbReference type="EMBL" id="BMME01000001">
    <property type="protein sequence ID" value="GGK12485.1"/>
    <property type="molecule type" value="Genomic_DNA"/>
</dbReference>
<dbReference type="InterPro" id="IPR012668">
    <property type="entry name" value="CHP02466"/>
</dbReference>
<proteinExistence type="predicted"/>
<keyword evidence="1" id="KW-0677">Repeat</keyword>
<evidence type="ECO:0000313" key="4">
    <source>
        <dbReference type="EMBL" id="GGK12485.1"/>
    </source>
</evidence>
<dbReference type="Gene3D" id="2.60.120.620">
    <property type="entry name" value="q2cbj1_9rhob like domain"/>
    <property type="match status" value="1"/>
</dbReference>
<dbReference type="InterPro" id="IPR051012">
    <property type="entry name" value="CellSynth/LPSAsmb/PSIAsmb"/>
</dbReference>
<protein>
    <recommendedName>
        <fullName evidence="6">Tetratricopeptide repeat protein</fullName>
    </recommendedName>
</protein>
<dbReference type="SUPFAM" id="SSF48452">
    <property type="entry name" value="TPR-like"/>
    <property type="match status" value="1"/>
</dbReference>
<evidence type="ECO:0000256" key="1">
    <source>
        <dbReference type="ARBA" id="ARBA00022737"/>
    </source>
</evidence>
<dbReference type="Pfam" id="PF13432">
    <property type="entry name" value="TPR_16"/>
    <property type="match status" value="1"/>
</dbReference>
<gene>
    <name evidence="4" type="ORF">GCM10011394_22110</name>
</gene>
<evidence type="ECO:0008006" key="6">
    <source>
        <dbReference type="Google" id="ProtNLM"/>
    </source>
</evidence>